<dbReference type="Proteomes" id="UP001202831">
    <property type="component" value="Unassembled WGS sequence"/>
</dbReference>
<evidence type="ECO:0000256" key="2">
    <source>
        <dbReference type="ARBA" id="ARBA00023125"/>
    </source>
</evidence>
<protein>
    <submittedName>
        <fullName evidence="5">GntR family transcriptional regulator</fullName>
    </submittedName>
</protein>
<proteinExistence type="predicted"/>
<organism evidence="5 6">
    <name type="scientific">Shewanella corallii</name>
    <dbReference type="NCBI Taxonomy" id="560080"/>
    <lineage>
        <taxon>Bacteria</taxon>
        <taxon>Pseudomonadati</taxon>
        <taxon>Pseudomonadota</taxon>
        <taxon>Gammaproteobacteria</taxon>
        <taxon>Alteromonadales</taxon>
        <taxon>Shewanellaceae</taxon>
        <taxon>Shewanella</taxon>
    </lineage>
</organism>
<dbReference type="SUPFAM" id="SSF46785">
    <property type="entry name" value="Winged helix' DNA-binding domain"/>
    <property type="match status" value="1"/>
</dbReference>
<evidence type="ECO:0000256" key="1">
    <source>
        <dbReference type="ARBA" id="ARBA00023015"/>
    </source>
</evidence>
<sequence>MDSVTLHREQDKDADKQAKPGRLVDQVLVELQTDIIRGELAPGSKINEQDIAQRFGISRGPAREALQALERQRLVVRAPHIGARVAHLTIEELNELYQLRSVLEAMACELAAKNITPEQLAKLKSLIKTQQAALASDDPYFQQQGDVDFHYQIIQASGNRHLQETLVGGLYHLLRMYRFQTSNRNRPVEAIAEHKAIVEAIAGGDGELAALLMRRHIERGRISTENKLKAMQQAEGLSSLNQ</sequence>
<dbReference type="Pfam" id="PF07729">
    <property type="entry name" value="FCD"/>
    <property type="match status" value="1"/>
</dbReference>
<dbReference type="Gene3D" id="1.20.120.530">
    <property type="entry name" value="GntR ligand-binding domain-like"/>
    <property type="match status" value="1"/>
</dbReference>
<dbReference type="Gene3D" id="1.10.10.10">
    <property type="entry name" value="Winged helix-like DNA-binding domain superfamily/Winged helix DNA-binding domain"/>
    <property type="match status" value="1"/>
</dbReference>
<evidence type="ECO:0000259" key="4">
    <source>
        <dbReference type="PROSITE" id="PS50949"/>
    </source>
</evidence>
<gene>
    <name evidence="5" type="ORF">L2725_21025</name>
</gene>
<keyword evidence="2" id="KW-0238">DNA-binding</keyword>
<accession>A0ABT0NEI0</accession>
<keyword evidence="6" id="KW-1185">Reference proteome</keyword>
<dbReference type="Pfam" id="PF00392">
    <property type="entry name" value="GntR"/>
    <property type="match status" value="1"/>
</dbReference>
<dbReference type="InterPro" id="IPR036390">
    <property type="entry name" value="WH_DNA-bd_sf"/>
</dbReference>
<dbReference type="SUPFAM" id="SSF48008">
    <property type="entry name" value="GntR ligand-binding domain-like"/>
    <property type="match status" value="1"/>
</dbReference>
<dbReference type="PANTHER" id="PTHR43537">
    <property type="entry name" value="TRANSCRIPTIONAL REGULATOR, GNTR FAMILY"/>
    <property type="match status" value="1"/>
</dbReference>
<dbReference type="RefSeq" id="WP_249250778.1">
    <property type="nucleotide sequence ID" value="NZ_JAKIKT010000012.1"/>
</dbReference>
<reference evidence="5 6" key="1">
    <citation type="submission" date="2022-01" db="EMBL/GenBank/DDBJ databases">
        <title>Whole genome-based taxonomy of the Shewanellaceae.</title>
        <authorList>
            <person name="Martin-Rodriguez A.J."/>
        </authorList>
    </citation>
    <scope>NUCLEOTIDE SEQUENCE [LARGE SCALE GENOMIC DNA]</scope>
    <source>
        <strain evidence="5 6">DSM 21332</strain>
    </source>
</reference>
<keyword evidence="1" id="KW-0805">Transcription regulation</keyword>
<keyword evidence="3" id="KW-0804">Transcription</keyword>
<comment type="caution">
    <text evidence="5">The sequence shown here is derived from an EMBL/GenBank/DDBJ whole genome shotgun (WGS) entry which is preliminary data.</text>
</comment>
<evidence type="ECO:0000313" key="5">
    <source>
        <dbReference type="EMBL" id="MCL2916222.1"/>
    </source>
</evidence>
<dbReference type="PANTHER" id="PTHR43537:SF49">
    <property type="entry name" value="TRANSCRIPTIONAL REGULATORY PROTEIN"/>
    <property type="match status" value="1"/>
</dbReference>
<evidence type="ECO:0000256" key="3">
    <source>
        <dbReference type="ARBA" id="ARBA00023163"/>
    </source>
</evidence>
<dbReference type="InterPro" id="IPR036388">
    <property type="entry name" value="WH-like_DNA-bd_sf"/>
</dbReference>
<dbReference type="InterPro" id="IPR011711">
    <property type="entry name" value="GntR_C"/>
</dbReference>
<dbReference type="EMBL" id="JAKIKT010000012">
    <property type="protein sequence ID" value="MCL2916222.1"/>
    <property type="molecule type" value="Genomic_DNA"/>
</dbReference>
<dbReference type="InterPro" id="IPR008920">
    <property type="entry name" value="TF_FadR/GntR_C"/>
</dbReference>
<dbReference type="SMART" id="SM00895">
    <property type="entry name" value="FCD"/>
    <property type="match status" value="1"/>
</dbReference>
<feature type="domain" description="HTH gntR-type" evidence="4">
    <location>
        <begin position="21"/>
        <end position="88"/>
    </location>
</feature>
<dbReference type="SMART" id="SM00345">
    <property type="entry name" value="HTH_GNTR"/>
    <property type="match status" value="1"/>
</dbReference>
<dbReference type="InterPro" id="IPR000524">
    <property type="entry name" value="Tscrpt_reg_HTH_GntR"/>
</dbReference>
<dbReference type="PROSITE" id="PS50949">
    <property type="entry name" value="HTH_GNTR"/>
    <property type="match status" value="1"/>
</dbReference>
<evidence type="ECO:0000313" key="6">
    <source>
        <dbReference type="Proteomes" id="UP001202831"/>
    </source>
</evidence>
<dbReference type="CDD" id="cd07377">
    <property type="entry name" value="WHTH_GntR"/>
    <property type="match status" value="1"/>
</dbReference>
<name>A0ABT0NEI0_9GAMM</name>